<evidence type="ECO:0000313" key="2">
    <source>
        <dbReference type="Proteomes" id="UP000198755"/>
    </source>
</evidence>
<organism evidence="1 2">
    <name type="scientific">Methylocapsa palsarum</name>
    <dbReference type="NCBI Taxonomy" id="1612308"/>
    <lineage>
        <taxon>Bacteria</taxon>
        <taxon>Pseudomonadati</taxon>
        <taxon>Pseudomonadota</taxon>
        <taxon>Alphaproteobacteria</taxon>
        <taxon>Hyphomicrobiales</taxon>
        <taxon>Beijerinckiaceae</taxon>
        <taxon>Methylocapsa</taxon>
    </lineage>
</organism>
<protein>
    <submittedName>
        <fullName evidence="1">Uncharacterized protein</fullName>
    </submittedName>
</protein>
<keyword evidence="2" id="KW-1185">Reference proteome</keyword>
<reference evidence="1 2" key="1">
    <citation type="submission" date="2016-10" db="EMBL/GenBank/DDBJ databases">
        <authorList>
            <person name="de Groot N.N."/>
        </authorList>
    </citation>
    <scope>NUCLEOTIDE SEQUENCE [LARGE SCALE GENOMIC DNA]</scope>
    <source>
        <strain evidence="1 2">NE2</strain>
    </source>
</reference>
<dbReference type="EMBL" id="FOSN01000001">
    <property type="protein sequence ID" value="SFK03236.1"/>
    <property type="molecule type" value="Genomic_DNA"/>
</dbReference>
<name>A0A1I3W9Y0_9HYPH</name>
<accession>A0A1I3W9Y0</accession>
<dbReference type="Proteomes" id="UP000198755">
    <property type="component" value="Unassembled WGS sequence"/>
</dbReference>
<dbReference type="AlphaFoldDB" id="A0A1I3W9Y0"/>
<gene>
    <name evidence="1" type="ORF">SAMN05444581_101392</name>
</gene>
<dbReference type="STRING" id="1612308.SAMN05444581_101392"/>
<sequence length="66" mass="7980">MVKMTKMNKIKDYWYSKLRMWQPWILMETHAPKSHTHCSNMPQYKNRVYLAQAAQRKRSHTSRGVA</sequence>
<proteinExistence type="predicted"/>
<evidence type="ECO:0000313" key="1">
    <source>
        <dbReference type="EMBL" id="SFK03236.1"/>
    </source>
</evidence>